<dbReference type="PANTHER" id="PTHR32411">
    <property type="entry name" value="CYSTEINE-RICH REPEAT SECRETORY PROTEIN 38-RELATED"/>
    <property type="match status" value="1"/>
</dbReference>
<evidence type="ECO:0000256" key="3">
    <source>
        <dbReference type="ARBA" id="ARBA00022729"/>
    </source>
</evidence>
<dbReference type="InterPro" id="IPR038408">
    <property type="entry name" value="GNK2_sf"/>
</dbReference>
<comment type="subcellular location">
    <subcellularLocation>
        <location evidence="1">Secreted</location>
    </subcellularLocation>
</comment>
<keyword evidence="4" id="KW-0677">Repeat</keyword>
<sequence length="244" mass="26447">MSSPKAIAYFLSLLSIIFSLQKAHAADPLGYSCLSPNNFTSGSPYELNLIKLIGRLYLKTPPIGYGEASVGRHPDQTYGLGLCRGDISSWACLDCLTKAGPEALKLCPGTKGAVIWYDECMVKYMDQDFFGQIDTSVAVYLWNGNNVSAPLGLFNQKSYELLGQLADEASMGPKRYASGHTEVGYGNDTIYGLAQCTRDLSSSDCKKCLSNEINQLPNCCEGKQGGRVLGESCNVSLYQSMNPI</sequence>
<evidence type="ECO:0000256" key="6">
    <source>
        <dbReference type="SAM" id="SignalP"/>
    </source>
</evidence>
<dbReference type="FunFam" id="3.30.430.20:FF:000002">
    <property type="entry name" value="Cysteine-rich receptor-like protein kinase 10"/>
    <property type="match status" value="1"/>
</dbReference>
<dbReference type="GO" id="GO:0005576">
    <property type="term" value="C:extracellular region"/>
    <property type="evidence" value="ECO:0007669"/>
    <property type="project" value="UniProtKB-SubCell"/>
</dbReference>
<feature type="chain" id="PRO_5040360414" description="Gnk2-homologous domain-containing protein" evidence="6">
    <location>
        <begin position="26"/>
        <end position="244"/>
    </location>
</feature>
<evidence type="ECO:0000256" key="5">
    <source>
        <dbReference type="ARBA" id="ARBA00038515"/>
    </source>
</evidence>
<dbReference type="PROSITE" id="PS51473">
    <property type="entry name" value="GNK2"/>
    <property type="match status" value="2"/>
</dbReference>
<feature type="domain" description="Gnk2-homologous" evidence="7">
    <location>
        <begin position="27"/>
        <end position="129"/>
    </location>
</feature>
<dbReference type="InterPro" id="IPR050581">
    <property type="entry name" value="CRR_secretory_protein"/>
</dbReference>
<evidence type="ECO:0000259" key="7">
    <source>
        <dbReference type="PROSITE" id="PS51473"/>
    </source>
</evidence>
<comment type="caution">
    <text evidence="8">The sequence shown here is derived from an EMBL/GenBank/DDBJ whole genome shotgun (WGS) entry which is preliminary data.</text>
</comment>
<feature type="domain" description="Gnk2-homologous" evidence="7">
    <location>
        <begin position="135"/>
        <end position="242"/>
    </location>
</feature>
<evidence type="ECO:0000256" key="1">
    <source>
        <dbReference type="ARBA" id="ARBA00004613"/>
    </source>
</evidence>
<feature type="signal peptide" evidence="6">
    <location>
        <begin position="1"/>
        <end position="25"/>
    </location>
</feature>
<organism evidence="8 9">
    <name type="scientific">Carnegiea gigantea</name>
    <dbReference type="NCBI Taxonomy" id="171969"/>
    <lineage>
        <taxon>Eukaryota</taxon>
        <taxon>Viridiplantae</taxon>
        <taxon>Streptophyta</taxon>
        <taxon>Embryophyta</taxon>
        <taxon>Tracheophyta</taxon>
        <taxon>Spermatophyta</taxon>
        <taxon>Magnoliopsida</taxon>
        <taxon>eudicotyledons</taxon>
        <taxon>Gunneridae</taxon>
        <taxon>Pentapetalae</taxon>
        <taxon>Caryophyllales</taxon>
        <taxon>Cactineae</taxon>
        <taxon>Cactaceae</taxon>
        <taxon>Cactoideae</taxon>
        <taxon>Echinocereeae</taxon>
        <taxon>Carnegiea</taxon>
    </lineage>
</organism>
<evidence type="ECO:0000256" key="4">
    <source>
        <dbReference type="ARBA" id="ARBA00022737"/>
    </source>
</evidence>
<dbReference type="AlphaFoldDB" id="A0A9Q1GUV8"/>
<protein>
    <recommendedName>
        <fullName evidence="7">Gnk2-homologous domain-containing protein</fullName>
    </recommendedName>
</protein>
<evidence type="ECO:0000313" key="8">
    <source>
        <dbReference type="EMBL" id="KAJ8425664.1"/>
    </source>
</evidence>
<dbReference type="Proteomes" id="UP001153076">
    <property type="component" value="Unassembled WGS sequence"/>
</dbReference>
<dbReference type="PANTHER" id="PTHR32411:SF43">
    <property type="entry name" value="CYSTEINE-RICH REPEAT SECRETORY PROTEIN 38"/>
    <property type="match status" value="1"/>
</dbReference>
<dbReference type="EMBL" id="JAKOGI010001429">
    <property type="protein sequence ID" value="KAJ8425664.1"/>
    <property type="molecule type" value="Genomic_DNA"/>
</dbReference>
<gene>
    <name evidence="8" type="ORF">Cgig2_015332</name>
</gene>
<comment type="similarity">
    <text evidence="5">Belongs to the cysteine-rich repeat secretory protein family.</text>
</comment>
<dbReference type="CDD" id="cd23509">
    <property type="entry name" value="Gnk2-like"/>
    <property type="match status" value="2"/>
</dbReference>
<dbReference type="OrthoDB" id="696781at2759"/>
<keyword evidence="9" id="KW-1185">Reference proteome</keyword>
<accession>A0A9Q1GUV8</accession>
<proteinExistence type="inferred from homology"/>
<dbReference type="InterPro" id="IPR002902">
    <property type="entry name" value="GNK2"/>
</dbReference>
<dbReference type="Pfam" id="PF01657">
    <property type="entry name" value="Stress-antifung"/>
    <property type="match status" value="2"/>
</dbReference>
<dbReference type="Gene3D" id="3.30.430.20">
    <property type="entry name" value="Gnk2 domain, C-X8-C-X2-C motif"/>
    <property type="match status" value="2"/>
</dbReference>
<reference evidence="8" key="1">
    <citation type="submission" date="2022-04" db="EMBL/GenBank/DDBJ databases">
        <title>Carnegiea gigantea Genome sequencing and assembly v2.</title>
        <authorList>
            <person name="Copetti D."/>
            <person name="Sanderson M.J."/>
            <person name="Burquez A."/>
            <person name="Wojciechowski M.F."/>
        </authorList>
    </citation>
    <scope>NUCLEOTIDE SEQUENCE</scope>
    <source>
        <strain evidence="8">SGP5-SGP5p</strain>
        <tissue evidence="8">Aerial part</tissue>
    </source>
</reference>
<evidence type="ECO:0000313" key="9">
    <source>
        <dbReference type="Proteomes" id="UP001153076"/>
    </source>
</evidence>
<keyword evidence="2" id="KW-0964">Secreted</keyword>
<keyword evidence="3 6" id="KW-0732">Signal</keyword>
<name>A0A9Q1GUV8_9CARY</name>
<evidence type="ECO:0000256" key="2">
    <source>
        <dbReference type="ARBA" id="ARBA00022525"/>
    </source>
</evidence>